<reference evidence="3" key="1">
    <citation type="submission" date="2020-06" db="EMBL/GenBank/DDBJ databases">
        <authorList>
            <person name="Li T."/>
            <person name="Hu X."/>
            <person name="Zhang T."/>
            <person name="Song X."/>
            <person name="Zhang H."/>
            <person name="Dai N."/>
            <person name="Sheng W."/>
            <person name="Hou X."/>
            <person name="Wei L."/>
        </authorList>
    </citation>
    <scope>NUCLEOTIDE SEQUENCE</scope>
    <source>
        <strain evidence="3">G01</strain>
        <tissue evidence="3">Leaf</tissue>
    </source>
</reference>
<dbReference type="Pfam" id="PF12776">
    <property type="entry name" value="Myb_DNA-bind_3"/>
    <property type="match status" value="1"/>
</dbReference>
<protein>
    <recommendedName>
        <fullName evidence="2">Myb/SANT-like domain-containing protein</fullName>
    </recommendedName>
</protein>
<dbReference type="InterPro" id="IPR024752">
    <property type="entry name" value="Myb/SANT-like_dom"/>
</dbReference>
<accession>A0AAW2NH97</accession>
<dbReference type="AlphaFoldDB" id="A0AAW2NH97"/>
<dbReference type="PANTHER" id="PTHR46250">
    <property type="entry name" value="MYB/SANT-LIKE DNA-BINDING DOMAIN PROTEIN-RELATED"/>
    <property type="match status" value="1"/>
</dbReference>
<evidence type="ECO:0000256" key="1">
    <source>
        <dbReference type="SAM" id="MobiDB-lite"/>
    </source>
</evidence>
<gene>
    <name evidence="3" type="ORF">Sangu_1181800</name>
</gene>
<sequence>MNLVDEEGTSKPRGCRAKADKGNTRKTWTQRDEEVLVNALRTIVTTGWKCENGFHAGYLNQLEAIMCKQLPNIDIRAKPHINSKIHVWKKHYGTLMGMLGKSDFGWDDSRSMITVDSQDVWDEYCKMLLTLVVTLPTNVLVKSAKSFSWTTKEVEKRSAVFAAVGSIPGIDLNEQILISDRLVEHPKKMDLFFSLLDDARARMVGLMLSGKV</sequence>
<dbReference type="EMBL" id="JACGWK010000007">
    <property type="protein sequence ID" value="KAL0342944.1"/>
    <property type="molecule type" value="Genomic_DNA"/>
</dbReference>
<evidence type="ECO:0000259" key="2">
    <source>
        <dbReference type="Pfam" id="PF12776"/>
    </source>
</evidence>
<feature type="region of interest" description="Disordered" evidence="1">
    <location>
        <begin position="1"/>
        <end position="26"/>
    </location>
</feature>
<feature type="domain" description="Myb/SANT-like" evidence="2">
    <location>
        <begin position="27"/>
        <end position="124"/>
    </location>
</feature>
<feature type="compositionally biased region" description="Basic and acidic residues" evidence="1">
    <location>
        <begin position="17"/>
        <end position="26"/>
    </location>
</feature>
<comment type="caution">
    <text evidence="3">The sequence shown here is derived from an EMBL/GenBank/DDBJ whole genome shotgun (WGS) entry which is preliminary data.</text>
</comment>
<proteinExistence type="predicted"/>
<evidence type="ECO:0000313" key="3">
    <source>
        <dbReference type="EMBL" id="KAL0342944.1"/>
    </source>
</evidence>
<name>A0AAW2NH97_9LAMI</name>
<reference evidence="3" key="2">
    <citation type="journal article" date="2024" name="Plant">
        <title>Genomic evolution and insights into agronomic trait innovations of Sesamum species.</title>
        <authorList>
            <person name="Miao H."/>
            <person name="Wang L."/>
            <person name="Qu L."/>
            <person name="Liu H."/>
            <person name="Sun Y."/>
            <person name="Le M."/>
            <person name="Wang Q."/>
            <person name="Wei S."/>
            <person name="Zheng Y."/>
            <person name="Lin W."/>
            <person name="Duan Y."/>
            <person name="Cao H."/>
            <person name="Xiong S."/>
            <person name="Wang X."/>
            <person name="Wei L."/>
            <person name="Li C."/>
            <person name="Ma Q."/>
            <person name="Ju M."/>
            <person name="Zhao R."/>
            <person name="Li G."/>
            <person name="Mu C."/>
            <person name="Tian Q."/>
            <person name="Mei H."/>
            <person name="Zhang T."/>
            <person name="Gao T."/>
            <person name="Zhang H."/>
        </authorList>
    </citation>
    <scope>NUCLEOTIDE SEQUENCE</scope>
    <source>
        <strain evidence="3">G01</strain>
    </source>
</reference>
<organism evidence="3">
    <name type="scientific">Sesamum angustifolium</name>
    <dbReference type="NCBI Taxonomy" id="2727405"/>
    <lineage>
        <taxon>Eukaryota</taxon>
        <taxon>Viridiplantae</taxon>
        <taxon>Streptophyta</taxon>
        <taxon>Embryophyta</taxon>
        <taxon>Tracheophyta</taxon>
        <taxon>Spermatophyta</taxon>
        <taxon>Magnoliopsida</taxon>
        <taxon>eudicotyledons</taxon>
        <taxon>Gunneridae</taxon>
        <taxon>Pentapetalae</taxon>
        <taxon>asterids</taxon>
        <taxon>lamiids</taxon>
        <taxon>Lamiales</taxon>
        <taxon>Pedaliaceae</taxon>
        <taxon>Sesamum</taxon>
    </lineage>
</organism>